<dbReference type="SMART" id="SM00912">
    <property type="entry name" value="Haemagg_act"/>
    <property type="match status" value="1"/>
</dbReference>
<dbReference type="InterPro" id="IPR008638">
    <property type="entry name" value="FhaB/CdiA-like_TPS"/>
</dbReference>
<accession>A0A126T8E6</accession>
<evidence type="ECO:0000259" key="2">
    <source>
        <dbReference type="SMART" id="SM00912"/>
    </source>
</evidence>
<dbReference type="STRING" id="1538553.JT25_017915"/>
<dbReference type="InterPro" id="IPR050909">
    <property type="entry name" value="Bact_Autotransporter_VF"/>
</dbReference>
<dbReference type="InterPro" id="IPR021026">
    <property type="entry name" value="Filamn_hemagglutn_DUF3739"/>
</dbReference>
<dbReference type="InterPro" id="IPR012334">
    <property type="entry name" value="Pectin_lyas_fold"/>
</dbReference>
<evidence type="ECO:0000313" key="4">
    <source>
        <dbReference type="Proteomes" id="UP000030512"/>
    </source>
</evidence>
<dbReference type="RefSeq" id="WP_062329316.1">
    <property type="nucleotide sequence ID" value="NZ_CP014476.1"/>
</dbReference>
<dbReference type="PANTHER" id="PTHR12338">
    <property type="entry name" value="AUTOTRANSPORTER"/>
    <property type="match status" value="1"/>
</dbReference>
<evidence type="ECO:0000256" key="1">
    <source>
        <dbReference type="SAM" id="MobiDB-lite"/>
    </source>
</evidence>
<proteinExistence type="predicted"/>
<dbReference type="Gene3D" id="2.160.20.10">
    <property type="entry name" value="Single-stranded right-handed beta-helix, Pectin lyase-like"/>
    <property type="match status" value="2"/>
</dbReference>
<dbReference type="Proteomes" id="UP000030512">
    <property type="component" value="Chromosome"/>
</dbReference>
<dbReference type="NCBIfam" id="TIGR01901">
    <property type="entry name" value="adhes_NPXG"/>
    <property type="match status" value="1"/>
</dbReference>
<feature type="region of interest" description="Disordered" evidence="1">
    <location>
        <begin position="312"/>
        <end position="331"/>
    </location>
</feature>
<dbReference type="PANTHER" id="PTHR12338:SF5">
    <property type="entry name" value="ANTIGEN 43-RELATED"/>
    <property type="match status" value="1"/>
</dbReference>
<gene>
    <name evidence="3" type="ORF">JT25_017915</name>
</gene>
<dbReference type="Pfam" id="PF12545">
    <property type="entry name" value="DUF3739"/>
    <property type="match status" value="1"/>
</dbReference>
<sequence>MSIKPQATTFSSDHLFRLKPLAASVRIVMAGGLLVGSVVPAHAELPIPVAGQGWVSSGSATSQIIGNTMRIDQQTDRATLNWQSFNVGRENTVQFVQPDSSSIALNRIGQQDASRILGQIIANGQVYLYNKNGFVFGKDSVVNANSFLASTLEITDEAFNRGITRVFDENGTAALGVNDGAKLDPKTVQILIEAGAKIHVDKGGRIIIAAPTIENKGSLSTEEHGQIILAASQDRVYLQEADKDSPFAGLVVEVNTGGKVSNIGDIFAKQGNVTMAGFAVNQQGRVSATTSVNVNGSIRLVAQEFALEAGKDPSKGKLQATKTTRAPDNNDGLGTTAKLTFDSGSVTQIVADDDGITAIDDKLQPQSYIEGKAHTVELKANSAIVAPGGKVDITATDNLTSPSQGKSGRIYVDKDALIDVSGYDGVAVPMERNVGEISVQSYELRDAPLQKTGVLKGETIRVDLRKDTKIVDTSGAAARVVRSIDERLSRGGQINLTSSGDVIINDGAMIDISGGSIDYQDGYISSTKLLTDYGRIVDISNADPNEHYAAIYGVVREVHKKWGVEKVWDILGQYSQGQFEQGYREGKSAGSINVNAPRLFWNGSLSAGTNTGRYQRLPGDRPDGGSFVFDSSAFVSILQNVRFQTDKSSLAVSLEQPFPDLAKDKPQTLVLSTDLTNKSGVQHVVVKANGQATIAADADIRMEPGAEFSLQAVGIDIQGQIHTASGAVNLTVPEKLAGEVNLGASAIVDVSGRWINDLQRGLAAVPLDPLYVTGGSVKVHATKDLFLQAGSKILADGGAVLAQNGKLTAGKGGTIELEAVGNGVASAVHLDGDVSAVSLSKGGSLSLNSGEILFGNGPAKTADPLRLAQINGHLAFDPESGFGALNVIGNFAGVTVASDVNLALQTKNLVLEGNYREKVTGSSIREFAKLELLPEHLRQPFQLSLAGNTDVILETGSSIVTDKESTVSLASAIGGVYVDGLIDTPAGKINLAINPKFGAEYDASQSIRLGAHARLLALGSSRLMPLDVSGLRKGSVLDGGQVTFDLKRGYFLAENGSLIDVSGTHKVLDLPKTDANNGLTTITPVDVASNAGGISITVAEGAVLDGTMRANAGSESMRAGRFSLAFDNTRRQPPEEPKVKFPNNDLLIRIRQNQDQFLPAGVRFGDNIPVSANGQSVVSAAALEAGGFGDVRFSTPNEIRFEGNVSLTTPARLDLDASRIGWVGLNGGTTGTVNLTTPLLRVGSSLQQQVSGLPVSGGGQLHAAAQWIELFGATQWNRFKQIDLNSVHDLRTVGIRSGAQREFLGAMVTAADLSLHASQIYPTTLSKFTFAVKNNLAGQINITGSNTDKSPLSAAGELSFEAPVINQGGVLKAPLGTISLKAGTKLTLAENSLTSVSAKDQIIPFGVTVGGLDWLYPLDTVRNLVFNTPPEKKLVLQAPEVILSQGSTVDISGGGDLYGYEFQAGSGGSDDYLKPGSATYEGGFAVIPNLGTDLAPYDHYESVGSGIALGSKVYLSGSNDLPAGEYTVLPAHYALLPGAFLVTPQAKTQDQTITTSTKSGLAVVAGFRTVAGSGTSDARWSGFRIENGADVRLHSKYESNLSTEFYAAKSLKNGTVEPVLPTDGGHVSISAQNKLILDSTFLVDAATGGRGSRMDIAANKIQVVNQLSAAPATGTLEILANDLSDLRIDSLLLGGARTRNQTSGATDLDVTAQQVIFSADSKLNVSDLIAVATDLVDVGNGAELTAKGTVNSGDSVLNIKGDGALLRVSADKQVALNRTNTPGSKGELRIAGGAKLSASESMLLEASKSTQLQGNIDMHGGSLYFGAKTINLGEVDNLGSTALNLSNRKLQNFAVDELVLTARDSIGLYGNLGQVDSNGQAVVGNDGLQKAVQFDQLVINAAGFTGHGLAGDRARIQAGKLRLQNPGAVSNLQTINGHGQLDLQANTVEIGTGNFALQGFNAVNVTAGREFRAVGKGSLNAAADLNVQTAAMTANVGADLTLNAAGYNAQFRNLASTAAISSGFGATINLIANAIGFDTKAFLPSGAFGLHALIGDVILGAQASVDLAGRAVSFADKVDYTPGGNFKAVADHGKVILAAGSKVDMNSGGGNAAGGQLILEAPEQSVSLQGQLQAAAGSAVVDVAGFDAGTDFDALLKALSDAGINQSIYFRTRQANIVQSVNSTINAQSITWVADRGAMSLAGAIHADAAGEGGLIQLYAGDGITLENGGKLTATGGKGGKVLLSSVDADSDNVSGIDLKAGSLIDVSGNSAENGGDVTLRALRQGNGIKIQPIAGSVIGAKEFYAEGVRKYTDANGVITSTDITTIKTDTDAYMTAANMQAVTATLGGGIRLQAGVEINYHGDLVLADQWDFADWRYNEGVGLSNMPGHLIIRAGGKFTLSQSLSDGFKDGVLIGAAGIFELPVSGMLQAGESWSYGLTAGADLSSADPTATAAVKDLVIGSNVKVRTGTGDMQLVAGGNIVFTDQTSTVYNAGRASDTNAQGTVGLLTAIGDPRYPYAEYPIEGGTLTMKAGKDIKGAVNMDQFIDAWLIRQGDAGRSKDDYLAYVASNLEAFKDDAVALTAFKDTLPSQVRALIYDDIHIDTVAYQAPTTWGLVLNNDSFQQNVGSFGGGKVEISAVGNITDLSVMMPTTGKQIGQPGFDANYPDSVSISFPFLTNQVEINGGGQMRVRAGGDVAGGAFYLGQGQGSIIADGAIKGGSQFTAGPQLLIGDAHMELQAKNDLNLGAVSDPMMLHSGSSSFFFSYGDASAVVAKSLSGDVHLGADVSKVDDILHLETDPKTLAVVYPSSLQATAFGGSVILDNEIILFPSARAELNLLADQNITSKGDATRLGMSDADRALLPSALSPVASNVLSEVVERISPFGLATKARAVKPVHSGDMEPARLVTNQGDVKNIQLSMAKKALVKTGRDFSNVLLNIEHPNLNDTSVLDVGRDLFYTSDRSLDGVLNGNLGQVKVLGAGNVLVKVNRDFDLGASNGLSSAILDTGPSVSGASITVMSGLNGGNPDYGAFIGKYLEGNPVYADDLAKVSSLITGFMRQRSGNFGLAADEALAEFKALSVDQYLAIEPELNALIIPVYMSEIRESGKASAGSGKLGNESGFAAIETLFPGKAWDGDLSLFFSKIQTQDGGDINLLVPGGKINAGLAVSFNGSKKSSELGIVAQGDGAVNAVIDGDFLVNQSRVFALGGSDITVWSSNGNIDAGSGAKSVIAVPPAEISYPKGNLKYKFPPIVSGSGIRTAASSPSSKPGDVYLFAPKGVIDAGEAGIGGNNVFLVATAVIGANNIQVGGIGTGVPVAATGSVAAGLTGTSNMTAGVSQMAESSVSTNSNETGKEAMKNAVLGMLSVEILGFGE</sequence>
<protein>
    <recommendedName>
        <fullName evidence="2">Filamentous haemagglutinin FhaB/tRNA nuclease CdiA-like TPS domain-containing protein</fullName>
    </recommendedName>
</protein>
<dbReference type="KEGG" id="mdn:JT25_017915"/>
<organism evidence="3 4">
    <name type="scientific">Methylomonas denitrificans</name>
    <dbReference type="NCBI Taxonomy" id="1538553"/>
    <lineage>
        <taxon>Bacteria</taxon>
        <taxon>Pseudomonadati</taxon>
        <taxon>Pseudomonadota</taxon>
        <taxon>Gammaproteobacteria</taxon>
        <taxon>Methylococcales</taxon>
        <taxon>Methylococcaceae</taxon>
        <taxon>Methylomonas</taxon>
    </lineage>
</organism>
<dbReference type="EMBL" id="CP014476">
    <property type="protein sequence ID" value="AMK78341.1"/>
    <property type="molecule type" value="Genomic_DNA"/>
</dbReference>
<name>A0A126T8E6_9GAMM</name>
<keyword evidence="4" id="KW-1185">Reference proteome</keyword>
<dbReference type="OrthoDB" id="218680at2"/>
<dbReference type="Pfam" id="PF05860">
    <property type="entry name" value="TPS"/>
    <property type="match status" value="1"/>
</dbReference>
<feature type="domain" description="Filamentous haemagglutinin FhaB/tRNA nuclease CdiA-like TPS" evidence="2">
    <location>
        <begin position="44"/>
        <end position="158"/>
    </location>
</feature>
<dbReference type="SUPFAM" id="SSF51126">
    <property type="entry name" value="Pectin lyase-like"/>
    <property type="match status" value="1"/>
</dbReference>
<dbReference type="InterPro" id="IPR011050">
    <property type="entry name" value="Pectin_lyase_fold/virulence"/>
</dbReference>
<reference evidence="3 4" key="1">
    <citation type="journal article" date="2015" name="Environ. Microbiol.">
        <title>Methane oxidation coupled to nitrate reduction under hypoxia by the Gammaproteobacterium Methylomonas denitrificans, sp. nov. type strain FJG1.</title>
        <authorList>
            <person name="Kits K.D."/>
            <person name="Klotz M.G."/>
            <person name="Stein L.Y."/>
        </authorList>
    </citation>
    <scope>NUCLEOTIDE SEQUENCE [LARGE SCALE GENOMIC DNA]</scope>
    <source>
        <strain evidence="3 4">FJG1</strain>
    </source>
</reference>
<evidence type="ECO:0000313" key="3">
    <source>
        <dbReference type="EMBL" id="AMK78341.1"/>
    </source>
</evidence>